<keyword evidence="3" id="KW-1185">Reference proteome</keyword>
<feature type="region of interest" description="Disordered" evidence="1">
    <location>
        <begin position="35"/>
        <end position="90"/>
    </location>
</feature>
<dbReference type="RefSeq" id="WP_205117829.1">
    <property type="nucleotide sequence ID" value="NZ_JAFBCM010000001.1"/>
</dbReference>
<accession>A0ABV7YEV2</accession>
<reference evidence="3" key="1">
    <citation type="journal article" date="2019" name="Int. J. Syst. Evol. Microbiol.">
        <title>The Global Catalogue of Microorganisms (GCM) 10K type strain sequencing project: providing services to taxonomists for standard genome sequencing and annotation.</title>
        <authorList>
            <consortium name="The Broad Institute Genomics Platform"/>
            <consortium name="The Broad Institute Genome Sequencing Center for Infectious Disease"/>
            <person name="Wu L."/>
            <person name="Ma J."/>
        </authorList>
    </citation>
    <scope>NUCLEOTIDE SEQUENCE [LARGE SCALE GENOMIC DNA]</scope>
    <source>
        <strain evidence="3">CGMCC 4.7241</strain>
    </source>
</reference>
<dbReference type="Proteomes" id="UP001595699">
    <property type="component" value="Unassembled WGS sequence"/>
</dbReference>
<dbReference type="EMBL" id="JBHRZH010000018">
    <property type="protein sequence ID" value="MFC3763477.1"/>
    <property type="molecule type" value="Genomic_DNA"/>
</dbReference>
<proteinExistence type="predicted"/>
<feature type="compositionally biased region" description="Polar residues" evidence="1">
    <location>
        <begin position="40"/>
        <end position="49"/>
    </location>
</feature>
<feature type="compositionally biased region" description="Polar residues" evidence="1">
    <location>
        <begin position="58"/>
        <end position="77"/>
    </location>
</feature>
<comment type="caution">
    <text evidence="2">The sequence shown here is derived from an EMBL/GenBank/DDBJ whole genome shotgun (WGS) entry which is preliminary data.</text>
</comment>
<protein>
    <submittedName>
        <fullName evidence="2">Uncharacterized protein</fullName>
    </submittedName>
</protein>
<name>A0ABV7YEV2_9ACTN</name>
<sequence length="90" mass="9600">MIKNETSSRQVTVDASFRVQSATRLGVFARPERRLAPSFASHQGTSLSSGRLGEGRTASPSTTKNLSATAYIPTTQRPVPGNTAWSPPVL</sequence>
<evidence type="ECO:0000313" key="3">
    <source>
        <dbReference type="Proteomes" id="UP001595699"/>
    </source>
</evidence>
<organism evidence="2 3">
    <name type="scientific">Tenggerimyces flavus</name>
    <dbReference type="NCBI Taxonomy" id="1708749"/>
    <lineage>
        <taxon>Bacteria</taxon>
        <taxon>Bacillati</taxon>
        <taxon>Actinomycetota</taxon>
        <taxon>Actinomycetes</taxon>
        <taxon>Propionibacteriales</taxon>
        <taxon>Nocardioidaceae</taxon>
        <taxon>Tenggerimyces</taxon>
    </lineage>
</organism>
<evidence type="ECO:0000313" key="2">
    <source>
        <dbReference type="EMBL" id="MFC3763477.1"/>
    </source>
</evidence>
<gene>
    <name evidence="2" type="ORF">ACFOUW_21745</name>
</gene>
<evidence type="ECO:0000256" key="1">
    <source>
        <dbReference type="SAM" id="MobiDB-lite"/>
    </source>
</evidence>